<reference evidence="5" key="1">
    <citation type="submission" date="2023-06" db="EMBL/GenBank/DDBJ databases">
        <title>Egi l300058.</title>
        <authorList>
            <person name="Gao L."/>
            <person name="Fang B.-Z."/>
            <person name="Li W.-J."/>
        </authorList>
    </citation>
    <scope>NUCLEOTIDE SEQUENCE</scope>
    <source>
        <strain evidence="5">EGI L300058</strain>
    </source>
</reference>
<dbReference type="InterPro" id="IPR048389">
    <property type="entry name" value="YciQ-like_C"/>
</dbReference>
<keyword evidence="1" id="KW-0812">Transmembrane</keyword>
<organism evidence="5 6">
    <name type="scientific">Demequina muriae</name>
    <dbReference type="NCBI Taxonomy" id="3051664"/>
    <lineage>
        <taxon>Bacteria</taxon>
        <taxon>Bacillati</taxon>
        <taxon>Actinomycetota</taxon>
        <taxon>Actinomycetes</taxon>
        <taxon>Micrococcales</taxon>
        <taxon>Demequinaceae</taxon>
        <taxon>Demequina</taxon>
    </lineage>
</organism>
<comment type="caution">
    <text evidence="5">The sequence shown here is derived from an EMBL/GenBank/DDBJ whole genome shotgun (WGS) entry which is preliminary data.</text>
</comment>
<evidence type="ECO:0000259" key="3">
    <source>
        <dbReference type="Pfam" id="PF09972"/>
    </source>
</evidence>
<feature type="transmembrane region" description="Helical" evidence="1">
    <location>
        <begin position="275"/>
        <end position="295"/>
    </location>
</feature>
<keyword evidence="2" id="KW-0732">Signal</keyword>
<dbReference type="EMBL" id="JAUHQA010000001">
    <property type="protein sequence ID" value="MDN4479882.1"/>
    <property type="molecule type" value="Genomic_DNA"/>
</dbReference>
<dbReference type="RefSeq" id="WP_301141118.1">
    <property type="nucleotide sequence ID" value="NZ_JAUHQA010000001.1"/>
</dbReference>
<feature type="domain" description="Predicted membrane protein YciQ-like C-terminal" evidence="4">
    <location>
        <begin position="334"/>
        <end position="564"/>
    </location>
</feature>
<feature type="transmembrane region" description="Helical" evidence="1">
    <location>
        <begin position="485"/>
        <end position="505"/>
    </location>
</feature>
<feature type="transmembrane region" description="Helical" evidence="1">
    <location>
        <begin position="459"/>
        <end position="479"/>
    </location>
</feature>
<dbReference type="Proteomes" id="UP001172708">
    <property type="component" value="Unassembled WGS sequence"/>
</dbReference>
<keyword evidence="1" id="KW-1133">Transmembrane helix</keyword>
<evidence type="ECO:0000313" key="6">
    <source>
        <dbReference type="Proteomes" id="UP001172708"/>
    </source>
</evidence>
<evidence type="ECO:0000259" key="4">
    <source>
        <dbReference type="Pfam" id="PF20990"/>
    </source>
</evidence>
<proteinExistence type="predicted"/>
<keyword evidence="1" id="KW-0472">Membrane</keyword>
<dbReference type="Pfam" id="PF09972">
    <property type="entry name" value="DUF2207"/>
    <property type="match status" value="1"/>
</dbReference>
<gene>
    <name evidence="5" type="ORF">QQX02_02965</name>
</gene>
<keyword evidence="6" id="KW-1185">Reference proteome</keyword>
<dbReference type="InterPro" id="IPR018702">
    <property type="entry name" value="DUF2207"/>
</dbReference>
<feature type="signal peptide" evidence="2">
    <location>
        <begin position="1"/>
        <end position="42"/>
    </location>
</feature>
<protein>
    <submittedName>
        <fullName evidence="5">DUF2207 domain-containing protein</fullName>
    </submittedName>
</protein>
<feature type="chain" id="PRO_5047531985" evidence="2">
    <location>
        <begin position="43"/>
        <end position="642"/>
    </location>
</feature>
<name>A0ABT8GEM1_9MICO</name>
<feature type="domain" description="DUF2207" evidence="3">
    <location>
        <begin position="58"/>
        <end position="248"/>
    </location>
</feature>
<evidence type="ECO:0000313" key="5">
    <source>
        <dbReference type="EMBL" id="MDN4479882.1"/>
    </source>
</evidence>
<accession>A0ABT8GEM1</accession>
<evidence type="ECO:0000256" key="2">
    <source>
        <dbReference type="SAM" id="SignalP"/>
    </source>
</evidence>
<dbReference type="Pfam" id="PF20990">
    <property type="entry name" value="DUF2207_C"/>
    <property type="match status" value="1"/>
</dbReference>
<sequence>MPSLALAATARSTVAAAIRVVMVACVCALVLAVSALPAAASAGDGAGSDDYPGREVLQWDATYALQVDGSVDVRTEIDFDFGDDPGHGVVFTLPTAQPIEDGYERLFDITDVTAESPSGAPDDLATEAQGGSLVVRIGDEDVDDVSGTQTYVITYSVARAMNSTEASETESGIAGDEFFWNPIGTGWETPIRDVTITVESPVAATEVACFAGPQGTTDACDAVGDPAPSVTFEASGLEPGEPVTIAALYPAGTFDTTARTRIENDIVRAFAITPWTVGISVAMLAAGLGALALYFRRTAVDRQYAELTPGLGPVSGADAGTRPVAGGQPVAVQFEPPAGLRPGQLGTLLDEKADVRDVTATIVDQAVRGYLRIDPVGDEQEPEGTAPRDYTLVKLREGDDAMPAYGRTLFDSIFDGREQVTLTDLKATFAADLAKVQKELYADVTDRGWFHRNPQTARVTWASIAVVGLVVGVIGTLVLAANSRWALVGLPVVIVSIVALALTGAAPARTAEGTKVLAQTKGFKLFLETADGYRLRFEEGHDIFSQYLPYAIAFGIADKWSAKFAALAQEGYDVPTPTWYGAYYGGGFWLAHQNFGAQMQDFTSLADAAISTPTAGASGGSGFSSGGGFSGGGSFGGGGGGW</sequence>
<evidence type="ECO:0000256" key="1">
    <source>
        <dbReference type="SAM" id="Phobius"/>
    </source>
</evidence>